<sequence length="147" mass="16242">MSRNSDAKKARRKKRQTARDERWIPDEVKDQLDDVDVELARAVETFDEWLTSRGWTFDAEFSTETLISWFYEPSAAAVVDDAHEPVTRIWITASGADDDFPERVTAVLVGTAGEGGGALFTVEPEALLADIAAVENYRPGDAIPVLG</sequence>
<organism evidence="2 3">
    <name type="scientific">Mycolicibacterium sarraceniae</name>
    <dbReference type="NCBI Taxonomy" id="1534348"/>
    <lineage>
        <taxon>Bacteria</taxon>
        <taxon>Bacillati</taxon>
        <taxon>Actinomycetota</taxon>
        <taxon>Actinomycetes</taxon>
        <taxon>Mycobacteriales</taxon>
        <taxon>Mycobacteriaceae</taxon>
        <taxon>Mycolicibacterium</taxon>
    </lineage>
</organism>
<evidence type="ECO:0000256" key="1">
    <source>
        <dbReference type="SAM" id="MobiDB-lite"/>
    </source>
</evidence>
<dbReference type="PROSITE" id="PS51300">
    <property type="entry name" value="NIRD"/>
    <property type="match status" value="1"/>
</dbReference>
<protein>
    <submittedName>
        <fullName evidence="2">Uncharacterized protein</fullName>
    </submittedName>
</protein>
<evidence type="ECO:0000313" key="3">
    <source>
        <dbReference type="Proteomes" id="UP000466445"/>
    </source>
</evidence>
<dbReference type="KEGG" id="msar:MSAR_21630"/>
<proteinExistence type="predicted"/>
<dbReference type="AlphaFoldDB" id="A0A7I7SPV8"/>
<dbReference type="EMBL" id="AP022595">
    <property type="protein sequence ID" value="BBY59027.1"/>
    <property type="molecule type" value="Genomic_DNA"/>
</dbReference>
<gene>
    <name evidence="2" type="ORF">MSAR_21630</name>
</gene>
<accession>A0A7I7SPV8</accession>
<feature type="region of interest" description="Disordered" evidence="1">
    <location>
        <begin position="1"/>
        <end position="22"/>
    </location>
</feature>
<dbReference type="Proteomes" id="UP000466445">
    <property type="component" value="Chromosome"/>
</dbReference>
<evidence type="ECO:0000313" key="2">
    <source>
        <dbReference type="EMBL" id="BBY59027.1"/>
    </source>
</evidence>
<reference evidence="2 3" key="1">
    <citation type="journal article" date="2019" name="Emerg. Microbes Infect.">
        <title>Comprehensive subspecies identification of 175 nontuberculous mycobacteria species based on 7547 genomic profiles.</title>
        <authorList>
            <person name="Matsumoto Y."/>
            <person name="Kinjo T."/>
            <person name="Motooka D."/>
            <person name="Nabeya D."/>
            <person name="Jung N."/>
            <person name="Uechi K."/>
            <person name="Horii T."/>
            <person name="Iida T."/>
            <person name="Fujita J."/>
            <person name="Nakamura S."/>
        </authorList>
    </citation>
    <scope>NUCLEOTIDE SEQUENCE [LARGE SCALE GENOMIC DNA]</scope>
    <source>
        <strain evidence="2 3">JCM 30395</strain>
    </source>
</reference>
<dbReference type="RefSeq" id="WP_163696839.1">
    <property type="nucleotide sequence ID" value="NZ_AP022595.1"/>
</dbReference>
<keyword evidence="3" id="KW-1185">Reference proteome</keyword>
<name>A0A7I7SPV8_9MYCO</name>